<dbReference type="NCBIfam" id="TIGR00399">
    <property type="entry name" value="metG_C_term"/>
    <property type="match status" value="1"/>
</dbReference>
<evidence type="ECO:0000256" key="15">
    <source>
        <dbReference type="ARBA" id="ARBA00047364"/>
    </source>
</evidence>
<dbReference type="InterPro" id="IPR002547">
    <property type="entry name" value="tRNA-bd_dom"/>
</dbReference>
<dbReference type="GO" id="GO:0000049">
    <property type="term" value="F:tRNA binding"/>
    <property type="evidence" value="ECO:0007669"/>
    <property type="project" value="UniProtKB-UniRule"/>
</dbReference>
<comment type="function">
    <text evidence="1 16">Is required not only for elongation of protein synthesis but also for the initiation of all mRNA translation through initiator tRNA(fMet) aminoacylation.</text>
</comment>
<evidence type="ECO:0000256" key="7">
    <source>
        <dbReference type="ARBA" id="ARBA00022598"/>
    </source>
</evidence>
<dbReference type="PANTHER" id="PTHR45765">
    <property type="entry name" value="METHIONINE--TRNA LIGASE"/>
    <property type="match status" value="1"/>
</dbReference>
<evidence type="ECO:0000256" key="11">
    <source>
        <dbReference type="ARBA" id="ARBA00022840"/>
    </source>
</evidence>
<evidence type="ECO:0000313" key="19">
    <source>
        <dbReference type="Proteomes" id="UP000315525"/>
    </source>
</evidence>
<keyword evidence="11 16" id="KW-0067">ATP-binding</keyword>
<dbReference type="PANTHER" id="PTHR45765:SF1">
    <property type="entry name" value="METHIONINE--TRNA LIGASE, CYTOPLASMIC"/>
    <property type="match status" value="1"/>
</dbReference>
<dbReference type="SUPFAM" id="SSF57770">
    <property type="entry name" value="Methionyl-tRNA synthetase (MetRS), Zn-domain"/>
    <property type="match status" value="1"/>
</dbReference>
<dbReference type="PROSITE" id="PS50886">
    <property type="entry name" value="TRBD"/>
    <property type="match status" value="1"/>
</dbReference>
<protein>
    <recommendedName>
        <fullName evidence="16">Methionine--tRNA ligase</fullName>
        <ecNumber evidence="16">6.1.1.10</ecNumber>
    </recommendedName>
    <alternativeName>
        <fullName evidence="16">Methionyl-tRNA synthetase</fullName>
        <shortName evidence="16">MetRS</shortName>
    </alternativeName>
</protein>
<dbReference type="InterPro" id="IPR041872">
    <property type="entry name" value="Anticodon_Met"/>
</dbReference>
<dbReference type="Gene3D" id="2.20.28.20">
    <property type="entry name" value="Methionyl-tRNA synthetase, Zn-domain"/>
    <property type="match status" value="1"/>
</dbReference>
<evidence type="ECO:0000256" key="9">
    <source>
        <dbReference type="ARBA" id="ARBA00022741"/>
    </source>
</evidence>
<dbReference type="SUPFAM" id="SSF52374">
    <property type="entry name" value="Nucleotidylyl transferase"/>
    <property type="match status" value="1"/>
</dbReference>
<dbReference type="CDD" id="cd02800">
    <property type="entry name" value="tRNA_bind_EcMetRS_like"/>
    <property type="match status" value="1"/>
</dbReference>
<evidence type="ECO:0000313" key="18">
    <source>
        <dbReference type="EMBL" id="TET44605.1"/>
    </source>
</evidence>
<dbReference type="InterPro" id="IPR001412">
    <property type="entry name" value="aa-tRNA-synth_I_CS"/>
</dbReference>
<comment type="subunit">
    <text evidence="4 16">Homodimer.</text>
</comment>
<feature type="binding site" evidence="16">
    <location>
        <position position="161"/>
    </location>
    <ligand>
        <name>Zn(2+)</name>
        <dbReference type="ChEBI" id="CHEBI:29105"/>
    </ligand>
</feature>
<comment type="similarity">
    <text evidence="3 16">Belongs to the class-I aminoacyl-tRNA synthetase family. MetG type 1 subfamily.</text>
</comment>
<dbReference type="GO" id="GO:0005829">
    <property type="term" value="C:cytosol"/>
    <property type="evidence" value="ECO:0007669"/>
    <property type="project" value="TreeGrafter"/>
</dbReference>
<feature type="short sequence motif" description="'HIGH' region" evidence="16">
    <location>
        <begin position="26"/>
        <end position="36"/>
    </location>
</feature>
<evidence type="ECO:0000256" key="1">
    <source>
        <dbReference type="ARBA" id="ARBA00003314"/>
    </source>
</evidence>
<dbReference type="CDD" id="cd00814">
    <property type="entry name" value="MetRS_core"/>
    <property type="match status" value="1"/>
</dbReference>
<dbReference type="Gene3D" id="1.10.730.10">
    <property type="entry name" value="Isoleucyl-tRNA Synthetase, Domain 1"/>
    <property type="match status" value="1"/>
</dbReference>
<feature type="binding site" evidence="16">
    <location>
        <position position="158"/>
    </location>
    <ligand>
        <name>Zn(2+)</name>
        <dbReference type="ChEBI" id="CHEBI:29105"/>
    </ligand>
</feature>
<sequence length="677" mass="77651">MVPSQEEARNRQRVDHERILVTSALPYANGPIHLGHLAGAYLPADIYVRYQRLKRRDVVYICGTDEHGVPITIRAEAEGVSPKEIVDRYYVNIKESFAKLGISFDNFSRTTLPLHYEVAQDFFSKILKKGYIVEKTITQFYCTHCKRFLADRYVNGECPYCHFEEARGDACEICGKWLEPSVLINPRCATCGNTPQAKETKHWFFKLGELQDRLETWIATKKHWKDNVRRFCEGWFSEGLEDRAITRDLSWGVPVPLENAKGKVLYVWFDAPVGYISSTIEWARRRGEPDLWKKYWCDEGTKLVHFIGKDNIVFHAIVWPAMLMAYSDFILPTEVPANEFLNIEGDKISTSRDWAVWLPEYLENFEPDPLRYCLAANAPETRDSDFTWADFQRRNNNELADIFGNFVNRSFAFIEKYFSSRIPEASAISGEEEKFLNRLDSEKKHVGDLLERFEAKRALQRVMNLAKDANRYFDSKQPWATRITNNKDCAATMYVCAKAVETLGLLAEPFMPFTSEKIRRMLGLRRQGWDDSSRIESGMTIGKLEILFPKVDDKTIELERNKLGKGGEKVEQVTIDEFSRMDLRVAHVVEVEKVEGAKNLIKMKVDIGGETRQIVAGIAQWYSVDDLKNKDIVVIVNLKPATIRGVESHGMLLAAEEGDNVVLLVPDRKIGAGTKVH</sequence>
<reference evidence="18 19" key="1">
    <citation type="submission" date="2019-03" db="EMBL/GenBank/DDBJ databases">
        <title>Metabolic potential of uncultured bacteria and archaea associated with petroleum seepage in deep-sea sediments.</title>
        <authorList>
            <person name="Dong X."/>
            <person name="Hubert C."/>
        </authorList>
    </citation>
    <scope>NUCLEOTIDE SEQUENCE [LARGE SCALE GENOMIC DNA]</scope>
    <source>
        <strain evidence="18">E44_bin18</strain>
    </source>
</reference>
<evidence type="ECO:0000256" key="8">
    <source>
        <dbReference type="ARBA" id="ARBA00022723"/>
    </source>
</evidence>
<dbReference type="EMBL" id="SOJN01000119">
    <property type="protein sequence ID" value="TET44605.1"/>
    <property type="molecule type" value="Genomic_DNA"/>
</dbReference>
<dbReference type="Gene3D" id="2.40.50.140">
    <property type="entry name" value="Nucleic acid-binding proteins"/>
    <property type="match status" value="1"/>
</dbReference>
<evidence type="ECO:0000256" key="6">
    <source>
        <dbReference type="ARBA" id="ARBA00022555"/>
    </source>
</evidence>
<evidence type="ECO:0000256" key="10">
    <source>
        <dbReference type="ARBA" id="ARBA00022833"/>
    </source>
</evidence>
<comment type="catalytic activity">
    <reaction evidence="15 16">
        <text>tRNA(Met) + L-methionine + ATP = L-methionyl-tRNA(Met) + AMP + diphosphate</text>
        <dbReference type="Rhea" id="RHEA:13481"/>
        <dbReference type="Rhea" id="RHEA-COMP:9667"/>
        <dbReference type="Rhea" id="RHEA-COMP:9698"/>
        <dbReference type="ChEBI" id="CHEBI:30616"/>
        <dbReference type="ChEBI" id="CHEBI:33019"/>
        <dbReference type="ChEBI" id="CHEBI:57844"/>
        <dbReference type="ChEBI" id="CHEBI:78442"/>
        <dbReference type="ChEBI" id="CHEBI:78530"/>
        <dbReference type="ChEBI" id="CHEBI:456215"/>
        <dbReference type="EC" id="6.1.1.10"/>
    </reaction>
</comment>
<dbReference type="FunFam" id="2.20.28.20:FF:000001">
    <property type="entry name" value="Methionine--tRNA ligase"/>
    <property type="match status" value="1"/>
</dbReference>
<comment type="caution">
    <text evidence="18">The sequence shown here is derived from an EMBL/GenBank/DDBJ whole genome shotgun (WGS) entry which is preliminary data.</text>
</comment>
<comment type="cofactor">
    <cofactor evidence="16">
        <name>Zn(2+)</name>
        <dbReference type="ChEBI" id="CHEBI:29105"/>
    </cofactor>
    <text evidence="16">Binds 1 zinc ion per subunit.</text>
</comment>
<dbReference type="CDD" id="cd07957">
    <property type="entry name" value="Anticodon_Ia_Met"/>
    <property type="match status" value="1"/>
</dbReference>
<dbReference type="FunFam" id="2.40.50.140:FF:000042">
    <property type="entry name" value="Methionine--tRNA ligase"/>
    <property type="match status" value="1"/>
</dbReference>
<feature type="binding site" evidence="16">
    <location>
        <position position="174"/>
    </location>
    <ligand>
        <name>Zn(2+)</name>
        <dbReference type="ChEBI" id="CHEBI:29105"/>
    </ligand>
</feature>
<dbReference type="SUPFAM" id="SSF50249">
    <property type="entry name" value="Nucleic acid-binding proteins"/>
    <property type="match status" value="1"/>
</dbReference>
<keyword evidence="12 16" id="KW-0694">RNA-binding</keyword>
<evidence type="ECO:0000256" key="12">
    <source>
        <dbReference type="ARBA" id="ARBA00022884"/>
    </source>
</evidence>
<evidence type="ECO:0000256" key="16">
    <source>
        <dbReference type="HAMAP-Rule" id="MF_00098"/>
    </source>
</evidence>
<keyword evidence="13 16" id="KW-0648">Protein biosynthesis</keyword>
<evidence type="ECO:0000256" key="2">
    <source>
        <dbReference type="ARBA" id="ARBA00004496"/>
    </source>
</evidence>
<dbReference type="GO" id="GO:0004825">
    <property type="term" value="F:methionine-tRNA ligase activity"/>
    <property type="evidence" value="ECO:0007669"/>
    <property type="project" value="UniProtKB-UniRule"/>
</dbReference>
<dbReference type="PRINTS" id="PR01041">
    <property type="entry name" value="TRNASYNTHMET"/>
</dbReference>
<dbReference type="InterPro" id="IPR004495">
    <property type="entry name" value="Met-tRNA-synth_bsu_C"/>
</dbReference>
<dbReference type="InterPro" id="IPR029038">
    <property type="entry name" value="MetRS_Zn"/>
</dbReference>
<dbReference type="PROSITE" id="PS00178">
    <property type="entry name" value="AA_TRNA_LIGASE_I"/>
    <property type="match status" value="1"/>
</dbReference>
<feature type="short sequence motif" description="'KMSKS' region" evidence="16">
    <location>
        <begin position="347"/>
        <end position="351"/>
    </location>
</feature>
<keyword evidence="8 16" id="KW-0479">Metal-binding</keyword>
<dbReference type="InterPro" id="IPR012340">
    <property type="entry name" value="NA-bd_OB-fold"/>
</dbReference>
<dbReference type="Pfam" id="PF09334">
    <property type="entry name" value="tRNA-synt_1g"/>
    <property type="match status" value="1"/>
</dbReference>
<dbReference type="AlphaFoldDB" id="A0A523UQ65"/>
<evidence type="ECO:0000259" key="17">
    <source>
        <dbReference type="PROSITE" id="PS50886"/>
    </source>
</evidence>
<evidence type="ECO:0000256" key="5">
    <source>
        <dbReference type="ARBA" id="ARBA00022490"/>
    </source>
</evidence>
<dbReference type="NCBIfam" id="NF001100">
    <property type="entry name" value="PRK00133.1"/>
    <property type="match status" value="1"/>
</dbReference>
<keyword evidence="10 16" id="KW-0862">Zinc</keyword>
<accession>A0A523UQ65</accession>
<organism evidence="18 19">
    <name type="scientific">candidate division TA06 bacterium</name>
    <dbReference type="NCBI Taxonomy" id="2250710"/>
    <lineage>
        <taxon>Bacteria</taxon>
        <taxon>Bacteria division TA06</taxon>
    </lineage>
</organism>
<dbReference type="InterPro" id="IPR033911">
    <property type="entry name" value="MetRS_core"/>
</dbReference>
<dbReference type="InterPro" id="IPR023458">
    <property type="entry name" value="Met-tRNA_ligase_1"/>
</dbReference>
<dbReference type="Pfam" id="PF19303">
    <property type="entry name" value="Anticodon_3"/>
    <property type="match status" value="1"/>
</dbReference>
<dbReference type="InterPro" id="IPR014758">
    <property type="entry name" value="Met-tRNA_synth"/>
</dbReference>
<dbReference type="GO" id="GO:0005524">
    <property type="term" value="F:ATP binding"/>
    <property type="evidence" value="ECO:0007669"/>
    <property type="project" value="UniProtKB-UniRule"/>
</dbReference>
<dbReference type="InterPro" id="IPR014729">
    <property type="entry name" value="Rossmann-like_a/b/a_fold"/>
</dbReference>
<gene>
    <name evidence="16 18" type="primary">metG</name>
    <name evidence="18" type="ORF">E3J62_09830</name>
</gene>
<dbReference type="GO" id="GO:0006431">
    <property type="term" value="P:methionyl-tRNA aminoacylation"/>
    <property type="evidence" value="ECO:0007669"/>
    <property type="project" value="UniProtKB-UniRule"/>
</dbReference>
<dbReference type="InterPro" id="IPR009080">
    <property type="entry name" value="tRNAsynth_Ia_anticodon-bd"/>
</dbReference>
<dbReference type="Pfam" id="PF01588">
    <property type="entry name" value="tRNA_bind"/>
    <property type="match status" value="1"/>
</dbReference>
<comment type="subcellular location">
    <subcellularLocation>
        <location evidence="2 16">Cytoplasm</location>
    </subcellularLocation>
</comment>
<dbReference type="Proteomes" id="UP000315525">
    <property type="component" value="Unassembled WGS sequence"/>
</dbReference>
<keyword evidence="9 16" id="KW-0547">Nucleotide-binding</keyword>
<dbReference type="InterPro" id="IPR015413">
    <property type="entry name" value="Methionyl/Leucyl_tRNA_Synth"/>
</dbReference>
<feature type="domain" description="TRNA-binding" evidence="17">
    <location>
        <begin position="577"/>
        <end position="677"/>
    </location>
</feature>
<dbReference type="NCBIfam" id="TIGR00398">
    <property type="entry name" value="metG"/>
    <property type="match status" value="1"/>
</dbReference>
<dbReference type="EC" id="6.1.1.10" evidence="16"/>
<evidence type="ECO:0000256" key="4">
    <source>
        <dbReference type="ARBA" id="ARBA00011738"/>
    </source>
</evidence>
<dbReference type="Gene3D" id="3.40.50.620">
    <property type="entry name" value="HUPs"/>
    <property type="match status" value="1"/>
</dbReference>
<evidence type="ECO:0000256" key="14">
    <source>
        <dbReference type="ARBA" id="ARBA00023146"/>
    </source>
</evidence>
<dbReference type="GO" id="GO:0046872">
    <property type="term" value="F:metal ion binding"/>
    <property type="evidence" value="ECO:0007669"/>
    <property type="project" value="UniProtKB-KW"/>
</dbReference>
<feature type="binding site" evidence="16">
    <location>
        <position position="350"/>
    </location>
    <ligand>
        <name>ATP</name>
        <dbReference type="ChEBI" id="CHEBI:30616"/>
    </ligand>
</feature>
<keyword evidence="7 16" id="KW-0436">Ligase</keyword>
<keyword evidence="5 16" id="KW-0963">Cytoplasm</keyword>
<keyword evidence="6 16" id="KW-0820">tRNA-binding</keyword>
<evidence type="ECO:0000256" key="3">
    <source>
        <dbReference type="ARBA" id="ARBA00008258"/>
    </source>
</evidence>
<evidence type="ECO:0000256" key="13">
    <source>
        <dbReference type="ARBA" id="ARBA00022917"/>
    </source>
</evidence>
<proteinExistence type="inferred from homology"/>
<dbReference type="SUPFAM" id="SSF47323">
    <property type="entry name" value="Anticodon-binding domain of a subclass of class I aminoacyl-tRNA synthetases"/>
    <property type="match status" value="1"/>
</dbReference>
<keyword evidence="14 16" id="KW-0030">Aminoacyl-tRNA synthetase</keyword>
<name>A0A523UQ65_UNCT6</name>
<feature type="binding site" evidence="16">
    <location>
        <position position="171"/>
    </location>
    <ligand>
        <name>Zn(2+)</name>
        <dbReference type="ChEBI" id="CHEBI:29105"/>
    </ligand>
</feature>
<dbReference type="HAMAP" id="MF_00098">
    <property type="entry name" value="Met_tRNA_synth_type1"/>
    <property type="match status" value="1"/>
</dbReference>